<evidence type="ECO:0000256" key="3">
    <source>
        <dbReference type="PROSITE-ProRule" id="PRU00169"/>
    </source>
</evidence>
<proteinExistence type="predicted"/>
<gene>
    <name evidence="6" type="ORF">A4R43_06950</name>
</gene>
<dbReference type="PANTHER" id="PTHR43214">
    <property type="entry name" value="TWO-COMPONENT RESPONSE REGULATOR"/>
    <property type="match status" value="1"/>
</dbReference>
<evidence type="ECO:0000313" key="6">
    <source>
        <dbReference type="EMBL" id="AXB42298.1"/>
    </source>
</evidence>
<evidence type="ECO:0008006" key="8">
    <source>
        <dbReference type="Google" id="ProtNLM"/>
    </source>
</evidence>
<dbReference type="SMART" id="SM00421">
    <property type="entry name" value="HTH_LUXR"/>
    <property type="match status" value="1"/>
</dbReference>
<dbReference type="SMART" id="SM00448">
    <property type="entry name" value="REC"/>
    <property type="match status" value="1"/>
</dbReference>
<sequence length="220" mass="23682">MDHVTTLVVDEQPLIRYALRTLIESSGECQEIAEAGTGAEALAKCRGMRPELVITELTLTGERAGIGICRFAKRTSRDTAVLVLTADSSPSAVAAALNAGADSFVHKSAADRVVGEAIRRTRAGERTWLVGAETAPPVTEPPAPPDSLPMTSREEEVLALVLCRRSNDEIADQLHLARQTVKNYVSCVLRKLGFSSRRDLFRSLDLRPGPSATGPPRRPG</sequence>
<dbReference type="GO" id="GO:0003677">
    <property type="term" value="F:DNA binding"/>
    <property type="evidence" value="ECO:0007669"/>
    <property type="project" value="UniProtKB-KW"/>
</dbReference>
<dbReference type="EMBL" id="CP015163">
    <property type="protein sequence ID" value="AXB42298.1"/>
    <property type="molecule type" value="Genomic_DNA"/>
</dbReference>
<dbReference type="PROSITE" id="PS50110">
    <property type="entry name" value="RESPONSE_REGULATORY"/>
    <property type="match status" value="1"/>
</dbReference>
<dbReference type="Pfam" id="PF00196">
    <property type="entry name" value="GerE"/>
    <property type="match status" value="1"/>
</dbReference>
<dbReference type="GO" id="GO:0000160">
    <property type="term" value="P:phosphorelay signal transduction system"/>
    <property type="evidence" value="ECO:0007669"/>
    <property type="project" value="InterPro"/>
</dbReference>
<reference evidence="6 7" key="1">
    <citation type="submission" date="2016-04" db="EMBL/GenBank/DDBJ databases">
        <title>Complete genome sequence and analysis of deep-sea sediment isolate, Amycolatopsis sp. WP1.</title>
        <authorList>
            <person name="Wang H."/>
            <person name="Chen S."/>
            <person name="Wu Q."/>
        </authorList>
    </citation>
    <scope>NUCLEOTIDE SEQUENCE [LARGE SCALE GENOMIC DNA]</scope>
    <source>
        <strain evidence="6 7">WP1</strain>
    </source>
</reference>
<keyword evidence="1" id="KW-0597">Phosphoprotein</keyword>
<name>A0A344L2M4_9PSEU</name>
<dbReference type="InterPro" id="IPR000792">
    <property type="entry name" value="Tscrpt_reg_LuxR_C"/>
</dbReference>
<evidence type="ECO:0000256" key="2">
    <source>
        <dbReference type="ARBA" id="ARBA00023125"/>
    </source>
</evidence>
<evidence type="ECO:0000313" key="7">
    <source>
        <dbReference type="Proteomes" id="UP000250434"/>
    </source>
</evidence>
<dbReference type="InterPro" id="IPR001789">
    <property type="entry name" value="Sig_transdc_resp-reg_receiver"/>
</dbReference>
<dbReference type="PROSITE" id="PS50043">
    <property type="entry name" value="HTH_LUXR_2"/>
    <property type="match status" value="1"/>
</dbReference>
<dbReference type="AlphaFoldDB" id="A0A344L2M4"/>
<dbReference type="Pfam" id="PF00072">
    <property type="entry name" value="Response_reg"/>
    <property type="match status" value="1"/>
</dbReference>
<dbReference type="InterPro" id="IPR011006">
    <property type="entry name" value="CheY-like_superfamily"/>
</dbReference>
<dbReference type="CDD" id="cd17535">
    <property type="entry name" value="REC_NarL-like"/>
    <property type="match status" value="1"/>
</dbReference>
<dbReference type="Proteomes" id="UP000250434">
    <property type="component" value="Chromosome"/>
</dbReference>
<protein>
    <recommendedName>
        <fullName evidence="8">DNA-binding response regulator</fullName>
    </recommendedName>
</protein>
<comment type="caution">
    <text evidence="3">Lacks conserved residue(s) required for the propagation of feature annotation.</text>
</comment>
<dbReference type="SUPFAM" id="SSF46894">
    <property type="entry name" value="C-terminal effector domain of the bipartite response regulators"/>
    <property type="match status" value="1"/>
</dbReference>
<dbReference type="SUPFAM" id="SSF52172">
    <property type="entry name" value="CheY-like"/>
    <property type="match status" value="1"/>
</dbReference>
<dbReference type="GO" id="GO:0006355">
    <property type="term" value="P:regulation of DNA-templated transcription"/>
    <property type="evidence" value="ECO:0007669"/>
    <property type="project" value="InterPro"/>
</dbReference>
<dbReference type="InterPro" id="IPR039420">
    <property type="entry name" value="WalR-like"/>
</dbReference>
<dbReference type="Gene3D" id="3.40.50.2300">
    <property type="match status" value="1"/>
</dbReference>
<evidence type="ECO:0000259" key="4">
    <source>
        <dbReference type="PROSITE" id="PS50043"/>
    </source>
</evidence>
<evidence type="ECO:0000256" key="1">
    <source>
        <dbReference type="ARBA" id="ARBA00022553"/>
    </source>
</evidence>
<dbReference type="KEGG" id="aab:A4R43_06950"/>
<dbReference type="InterPro" id="IPR058245">
    <property type="entry name" value="NreC/VraR/RcsB-like_REC"/>
</dbReference>
<feature type="domain" description="HTH luxR-type" evidence="4">
    <location>
        <begin position="141"/>
        <end position="208"/>
    </location>
</feature>
<evidence type="ECO:0000259" key="5">
    <source>
        <dbReference type="PROSITE" id="PS50110"/>
    </source>
</evidence>
<dbReference type="CDD" id="cd06170">
    <property type="entry name" value="LuxR_C_like"/>
    <property type="match status" value="1"/>
</dbReference>
<keyword evidence="2" id="KW-0238">DNA-binding</keyword>
<accession>A0A344L2M4</accession>
<keyword evidence="7" id="KW-1185">Reference proteome</keyword>
<organism evidence="6 7">
    <name type="scientific">Amycolatopsis albispora</name>
    <dbReference type="NCBI Taxonomy" id="1804986"/>
    <lineage>
        <taxon>Bacteria</taxon>
        <taxon>Bacillati</taxon>
        <taxon>Actinomycetota</taxon>
        <taxon>Actinomycetes</taxon>
        <taxon>Pseudonocardiales</taxon>
        <taxon>Pseudonocardiaceae</taxon>
        <taxon>Amycolatopsis</taxon>
    </lineage>
</organism>
<dbReference type="PRINTS" id="PR00038">
    <property type="entry name" value="HTHLUXR"/>
</dbReference>
<dbReference type="InterPro" id="IPR016032">
    <property type="entry name" value="Sig_transdc_resp-reg_C-effctor"/>
</dbReference>
<feature type="domain" description="Response regulatory" evidence="5">
    <location>
        <begin position="5"/>
        <end position="122"/>
    </location>
</feature>